<organism evidence="2 3">
    <name type="scientific">Tanacetum coccineum</name>
    <dbReference type="NCBI Taxonomy" id="301880"/>
    <lineage>
        <taxon>Eukaryota</taxon>
        <taxon>Viridiplantae</taxon>
        <taxon>Streptophyta</taxon>
        <taxon>Embryophyta</taxon>
        <taxon>Tracheophyta</taxon>
        <taxon>Spermatophyta</taxon>
        <taxon>Magnoliopsida</taxon>
        <taxon>eudicotyledons</taxon>
        <taxon>Gunneridae</taxon>
        <taxon>Pentapetalae</taxon>
        <taxon>asterids</taxon>
        <taxon>campanulids</taxon>
        <taxon>Asterales</taxon>
        <taxon>Asteraceae</taxon>
        <taxon>Asteroideae</taxon>
        <taxon>Anthemideae</taxon>
        <taxon>Anthemidinae</taxon>
        <taxon>Tanacetum</taxon>
    </lineage>
</organism>
<dbReference type="EMBL" id="BQNB010012957">
    <property type="protein sequence ID" value="GJT10036.1"/>
    <property type="molecule type" value="Genomic_DNA"/>
</dbReference>
<feature type="compositionally biased region" description="Basic and acidic residues" evidence="1">
    <location>
        <begin position="48"/>
        <end position="63"/>
    </location>
</feature>
<comment type="caution">
    <text evidence="2">The sequence shown here is derived from an EMBL/GenBank/DDBJ whole genome shotgun (WGS) entry which is preliminary data.</text>
</comment>
<evidence type="ECO:0000313" key="2">
    <source>
        <dbReference type="EMBL" id="GJT10036.1"/>
    </source>
</evidence>
<proteinExistence type="predicted"/>
<feature type="region of interest" description="Disordered" evidence="1">
    <location>
        <begin position="208"/>
        <end position="232"/>
    </location>
</feature>
<feature type="region of interest" description="Disordered" evidence="1">
    <location>
        <begin position="272"/>
        <end position="306"/>
    </location>
</feature>
<accession>A0ABQ5B964</accession>
<feature type="region of interest" description="Disordered" evidence="1">
    <location>
        <begin position="37"/>
        <end position="63"/>
    </location>
</feature>
<reference evidence="2" key="2">
    <citation type="submission" date="2022-01" db="EMBL/GenBank/DDBJ databases">
        <authorList>
            <person name="Yamashiro T."/>
            <person name="Shiraishi A."/>
            <person name="Satake H."/>
            <person name="Nakayama K."/>
        </authorList>
    </citation>
    <scope>NUCLEOTIDE SEQUENCE</scope>
</reference>
<gene>
    <name evidence="2" type="ORF">Tco_0857078</name>
</gene>
<protein>
    <submittedName>
        <fullName evidence="2">Uncharacterized protein</fullName>
    </submittedName>
</protein>
<feature type="compositionally biased region" description="Basic and acidic residues" evidence="1">
    <location>
        <begin position="216"/>
        <end position="228"/>
    </location>
</feature>
<evidence type="ECO:0000313" key="3">
    <source>
        <dbReference type="Proteomes" id="UP001151760"/>
    </source>
</evidence>
<keyword evidence="3" id="KW-1185">Reference proteome</keyword>
<dbReference type="Proteomes" id="UP001151760">
    <property type="component" value="Unassembled WGS sequence"/>
</dbReference>
<feature type="compositionally biased region" description="Polar residues" evidence="1">
    <location>
        <begin position="275"/>
        <end position="284"/>
    </location>
</feature>
<feature type="compositionally biased region" description="Low complexity" evidence="1">
    <location>
        <begin position="285"/>
        <end position="298"/>
    </location>
</feature>
<name>A0ABQ5B964_9ASTR</name>
<evidence type="ECO:0000256" key="1">
    <source>
        <dbReference type="SAM" id="MobiDB-lite"/>
    </source>
</evidence>
<sequence>MGFGSCGIANLAILQLGKFMEGEGKVCPWGKLGLQGKTGLANPGPRNQDNRNRSQDRSKRTVNVEETSSKVMVAIDEAGFDWSFMADEEVPTNMALMAFSDSEFNKSEFNLATYKRGLASVEEQLVFYKKNEVMFYDQIAVLKRDTSFKDSEINALKRSQISNNSRKGAGFVSYNDVPPPPTGLFAPPTIDLSNSGLEEFQQPEFEGYGPKASKSVCKDTSNEVKKTPDAPLGEKLVSEKEKQTVFPTKIESVKQQEKPARKPVKYAEMYISQKPRGNQRNWNNLKSQQLGGSLQLPSKGRDGKWE</sequence>
<reference evidence="2" key="1">
    <citation type="journal article" date="2022" name="Int. J. Mol. Sci.">
        <title>Draft Genome of Tanacetum Coccineum: Genomic Comparison of Closely Related Tanacetum-Family Plants.</title>
        <authorList>
            <person name="Yamashiro T."/>
            <person name="Shiraishi A."/>
            <person name="Nakayama K."/>
            <person name="Satake H."/>
        </authorList>
    </citation>
    <scope>NUCLEOTIDE SEQUENCE</scope>
</reference>